<dbReference type="Gene3D" id="2.50.20.20">
    <property type="match status" value="1"/>
</dbReference>
<dbReference type="SUPFAM" id="SSF89392">
    <property type="entry name" value="Prokaryotic lipoproteins and lipoprotein localization factors"/>
    <property type="match status" value="1"/>
</dbReference>
<organism evidence="2 3">
    <name type="scientific">Streptomyces griseoaurantiacus</name>
    <dbReference type="NCBI Taxonomy" id="68213"/>
    <lineage>
        <taxon>Bacteria</taxon>
        <taxon>Bacillati</taxon>
        <taxon>Actinomycetota</taxon>
        <taxon>Actinomycetes</taxon>
        <taxon>Kitasatosporales</taxon>
        <taxon>Streptomycetaceae</taxon>
        <taxon>Streptomyces</taxon>
        <taxon>Streptomyces aurantiacus group</taxon>
    </lineage>
</organism>
<dbReference type="PROSITE" id="PS51257">
    <property type="entry name" value="PROKAR_LIPOPROTEIN"/>
    <property type="match status" value="1"/>
</dbReference>
<feature type="signal peptide" evidence="1">
    <location>
        <begin position="1"/>
        <end position="24"/>
    </location>
</feature>
<evidence type="ECO:0000313" key="3">
    <source>
        <dbReference type="Proteomes" id="UP000198614"/>
    </source>
</evidence>
<reference evidence="2 3" key="1">
    <citation type="submission" date="2016-10" db="EMBL/GenBank/DDBJ databases">
        <authorList>
            <person name="de Groot N.N."/>
        </authorList>
    </citation>
    <scope>NUCLEOTIDE SEQUENCE [LARGE SCALE GENOMIC DNA]</scope>
    <source>
        <strain evidence="2 3">CGMCC 4.1859</strain>
    </source>
</reference>
<evidence type="ECO:0000313" key="2">
    <source>
        <dbReference type="EMBL" id="SDF31611.1"/>
    </source>
</evidence>
<evidence type="ECO:0008006" key="4">
    <source>
        <dbReference type="Google" id="ProtNLM"/>
    </source>
</evidence>
<feature type="chain" id="PRO_5038414200" description="Lipoprotein" evidence="1">
    <location>
        <begin position="25"/>
        <end position="284"/>
    </location>
</feature>
<evidence type="ECO:0000256" key="1">
    <source>
        <dbReference type="SAM" id="SignalP"/>
    </source>
</evidence>
<dbReference type="OrthoDB" id="3369896at2"/>
<gene>
    <name evidence="2" type="ORF">SAMN05216260_107164</name>
</gene>
<dbReference type="Proteomes" id="UP000198614">
    <property type="component" value="Unassembled WGS sequence"/>
</dbReference>
<dbReference type="AlphaFoldDB" id="A0A1G7K3P3"/>
<proteinExistence type="predicted"/>
<name>A0A1G7K3P3_9ACTN</name>
<protein>
    <recommendedName>
        <fullName evidence="4">Lipoprotein</fullName>
    </recommendedName>
</protein>
<dbReference type="EMBL" id="FNAX01000007">
    <property type="protein sequence ID" value="SDF31611.1"/>
    <property type="molecule type" value="Genomic_DNA"/>
</dbReference>
<accession>A0A1G7K3P3</accession>
<dbReference type="InterPro" id="IPR029046">
    <property type="entry name" value="LolA/LolB/LppX"/>
</dbReference>
<keyword evidence="1" id="KW-0732">Signal</keyword>
<sequence>MNKKSLRLPVGAALAALLAAGAVSCGKGEDADRSPAMSPAAAVAKVAKKSERITSMRYRMKGDFPGQGRIEAEASMRMKPETAMSMKMFLPGRTDLPMEVRLIDKAIYVDGGADAAKEMDGKNWIKFDLSGTDAGKQLDQMGGLGAASQADQNPAAQSNILAGADDVKKMDTATVDGVRTTHYRGTIAVDDMDEPAFTKSGVTEEQRRKAVEQYRKMGVDELTMDMWVGGDDRMKQFRVRSDADKGPMDMTFTVLDYNKPVNVTAPPAGKTADLAEMLKGLQDA</sequence>